<dbReference type="PANTHER" id="PTHR11699">
    <property type="entry name" value="ALDEHYDE DEHYDROGENASE-RELATED"/>
    <property type="match status" value="1"/>
</dbReference>
<dbReference type="FunFam" id="3.40.309.10:FF:000009">
    <property type="entry name" value="Aldehyde dehydrogenase A"/>
    <property type="match status" value="1"/>
</dbReference>
<dbReference type="Gene3D" id="3.40.309.10">
    <property type="entry name" value="Aldehyde Dehydrogenase, Chain A, domain 2"/>
    <property type="match status" value="1"/>
</dbReference>
<sequence length="528" mass="56662">MSCLRVIRRAHTMATPPLRNMKYGPFIGGTTRVAAGADSIQVHCPATGQLMTTVSSATPEQVDDAISRSHAVFQSGVWSRASPQHRSLVLSRIAAKLDSKQLLYLAITESKQTGRAVREMKTQLARLPEWLTYYAALLRTYQGYVPPTQGQVLSYVTREPLGVVAQITPFNHPLLIAIKKLTPALAAGNSVIVKPSELAPASVLDFAELAKEAGLPDDVLQILPGDGRTVGTQIAQNPLVRKVDITAGTSTGRALGALVGGNLSAFTAELGGKAPAIVFNDADLTASVNGVAFAAFVASGQTCVSGARIIVQDGIYKAFVTSLLKKVESITRRIGHPLEDSSTMGPVISQKALSRIETMLSQTKGTVLAGGKRMTGPSPLDGCNLSAGYFFPPTIVKLSDTDDELWKEEIFGPVIVIRRFSEEAEGVQLANDSKYGLGSSIWTSDLGTAHRVARELEHGLVWVNTAHRNDPSSPWGGMKESGIGRENGVEAFESYTQSKTVLVNVATPEYMRENEDWFTEAPKAVRYG</sequence>
<dbReference type="OrthoDB" id="310895at2759"/>
<dbReference type="PROSITE" id="PS00687">
    <property type="entry name" value="ALDEHYDE_DEHYDR_GLU"/>
    <property type="match status" value="1"/>
</dbReference>
<gene>
    <name evidence="6" type="ORF">EXIGLDRAFT_22990</name>
</gene>
<evidence type="ECO:0000313" key="7">
    <source>
        <dbReference type="Proteomes" id="UP000077266"/>
    </source>
</evidence>
<protein>
    <submittedName>
        <fullName evidence="6">Aldehyde dehydrogenase</fullName>
    </submittedName>
</protein>
<dbReference type="Pfam" id="PF00171">
    <property type="entry name" value="Aldedh"/>
    <property type="match status" value="1"/>
</dbReference>
<dbReference type="InParanoid" id="A0A165R0Y5"/>
<dbReference type="Gene3D" id="3.40.605.10">
    <property type="entry name" value="Aldehyde Dehydrogenase, Chain A, domain 1"/>
    <property type="match status" value="1"/>
</dbReference>
<dbReference type="InterPro" id="IPR016161">
    <property type="entry name" value="Ald_DH/histidinol_DH"/>
</dbReference>
<evidence type="ECO:0000313" key="6">
    <source>
        <dbReference type="EMBL" id="KZW04339.1"/>
    </source>
</evidence>
<name>A0A165R0Y5_EXIGL</name>
<comment type="similarity">
    <text evidence="1 4">Belongs to the aldehyde dehydrogenase family.</text>
</comment>
<evidence type="ECO:0000256" key="1">
    <source>
        <dbReference type="ARBA" id="ARBA00009986"/>
    </source>
</evidence>
<dbReference type="FunFam" id="3.40.605.10:FF:000007">
    <property type="entry name" value="NAD/NADP-dependent betaine aldehyde dehydrogenase"/>
    <property type="match status" value="1"/>
</dbReference>
<evidence type="ECO:0000256" key="2">
    <source>
        <dbReference type="ARBA" id="ARBA00023002"/>
    </source>
</evidence>
<dbReference type="STRING" id="1314781.A0A165R0Y5"/>
<dbReference type="EMBL" id="KV425882">
    <property type="protein sequence ID" value="KZW04339.1"/>
    <property type="molecule type" value="Genomic_DNA"/>
</dbReference>
<proteinExistence type="inferred from homology"/>
<reference evidence="6 7" key="1">
    <citation type="journal article" date="2016" name="Mol. Biol. Evol.">
        <title>Comparative Genomics of Early-Diverging Mushroom-Forming Fungi Provides Insights into the Origins of Lignocellulose Decay Capabilities.</title>
        <authorList>
            <person name="Nagy L.G."/>
            <person name="Riley R."/>
            <person name="Tritt A."/>
            <person name="Adam C."/>
            <person name="Daum C."/>
            <person name="Floudas D."/>
            <person name="Sun H."/>
            <person name="Yadav J.S."/>
            <person name="Pangilinan J."/>
            <person name="Larsson K.H."/>
            <person name="Matsuura K."/>
            <person name="Barry K."/>
            <person name="Labutti K."/>
            <person name="Kuo R."/>
            <person name="Ohm R.A."/>
            <person name="Bhattacharya S.S."/>
            <person name="Shirouzu T."/>
            <person name="Yoshinaga Y."/>
            <person name="Martin F.M."/>
            <person name="Grigoriev I.V."/>
            <person name="Hibbett D.S."/>
        </authorList>
    </citation>
    <scope>NUCLEOTIDE SEQUENCE [LARGE SCALE GENOMIC DNA]</scope>
    <source>
        <strain evidence="6 7">HHB12029</strain>
    </source>
</reference>
<feature type="domain" description="Aldehyde dehydrogenase" evidence="5">
    <location>
        <begin position="38"/>
        <end position="501"/>
    </location>
</feature>
<evidence type="ECO:0000256" key="4">
    <source>
        <dbReference type="RuleBase" id="RU003345"/>
    </source>
</evidence>
<keyword evidence="7" id="KW-1185">Reference proteome</keyword>
<dbReference type="InterPro" id="IPR015590">
    <property type="entry name" value="Aldehyde_DH_dom"/>
</dbReference>
<organism evidence="6 7">
    <name type="scientific">Exidia glandulosa HHB12029</name>
    <dbReference type="NCBI Taxonomy" id="1314781"/>
    <lineage>
        <taxon>Eukaryota</taxon>
        <taxon>Fungi</taxon>
        <taxon>Dikarya</taxon>
        <taxon>Basidiomycota</taxon>
        <taxon>Agaricomycotina</taxon>
        <taxon>Agaricomycetes</taxon>
        <taxon>Auriculariales</taxon>
        <taxon>Exidiaceae</taxon>
        <taxon>Exidia</taxon>
    </lineage>
</organism>
<dbReference type="AlphaFoldDB" id="A0A165R0Y5"/>
<feature type="active site" evidence="3">
    <location>
        <position position="269"/>
    </location>
</feature>
<dbReference type="InterPro" id="IPR016162">
    <property type="entry name" value="Ald_DH_N"/>
</dbReference>
<keyword evidence="2 4" id="KW-0560">Oxidoreductase</keyword>
<dbReference type="InterPro" id="IPR029510">
    <property type="entry name" value="Ald_DH_CS_GLU"/>
</dbReference>
<dbReference type="Proteomes" id="UP000077266">
    <property type="component" value="Unassembled WGS sequence"/>
</dbReference>
<accession>A0A165R0Y5</accession>
<evidence type="ECO:0000256" key="3">
    <source>
        <dbReference type="PROSITE-ProRule" id="PRU10007"/>
    </source>
</evidence>
<dbReference type="GO" id="GO:0016620">
    <property type="term" value="F:oxidoreductase activity, acting on the aldehyde or oxo group of donors, NAD or NADP as acceptor"/>
    <property type="evidence" value="ECO:0007669"/>
    <property type="project" value="InterPro"/>
</dbReference>
<dbReference type="SUPFAM" id="SSF53720">
    <property type="entry name" value="ALDH-like"/>
    <property type="match status" value="1"/>
</dbReference>
<evidence type="ECO:0000259" key="5">
    <source>
        <dbReference type="Pfam" id="PF00171"/>
    </source>
</evidence>
<dbReference type="InterPro" id="IPR016163">
    <property type="entry name" value="Ald_DH_C"/>
</dbReference>